<dbReference type="AlphaFoldDB" id="A0A9D1FIT1"/>
<dbReference type="InterPro" id="IPR024078">
    <property type="entry name" value="LmbE-like_dom_sf"/>
</dbReference>
<accession>A0A9D1FIT1</accession>
<name>A0A9D1FIT1_9BACT</name>
<evidence type="ECO:0000313" key="2">
    <source>
        <dbReference type="Proteomes" id="UP000886865"/>
    </source>
</evidence>
<protein>
    <submittedName>
        <fullName evidence="1">Uncharacterized protein</fullName>
    </submittedName>
</protein>
<reference evidence="1" key="1">
    <citation type="submission" date="2020-10" db="EMBL/GenBank/DDBJ databases">
        <authorList>
            <person name="Gilroy R."/>
        </authorList>
    </citation>
    <scope>NUCLEOTIDE SEQUENCE</scope>
    <source>
        <strain evidence="1">CHK152-2871</strain>
    </source>
</reference>
<organism evidence="1 2">
    <name type="scientific">Candidatus Galligastranaerophilus intestinavium</name>
    <dbReference type="NCBI Taxonomy" id="2840836"/>
    <lineage>
        <taxon>Bacteria</taxon>
        <taxon>Candidatus Galligastranaerophilus</taxon>
    </lineage>
</organism>
<dbReference type="Gene3D" id="3.40.50.10320">
    <property type="entry name" value="LmbE-like"/>
    <property type="match status" value="1"/>
</dbReference>
<gene>
    <name evidence="1" type="ORF">IAA86_05705</name>
</gene>
<dbReference type="Proteomes" id="UP000886865">
    <property type="component" value="Unassembled WGS sequence"/>
</dbReference>
<reference evidence="1" key="2">
    <citation type="journal article" date="2021" name="PeerJ">
        <title>Extensive microbial diversity within the chicken gut microbiome revealed by metagenomics and culture.</title>
        <authorList>
            <person name="Gilroy R."/>
            <person name="Ravi A."/>
            <person name="Getino M."/>
            <person name="Pursley I."/>
            <person name="Horton D.L."/>
            <person name="Alikhan N.F."/>
            <person name="Baker D."/>
            <person name="Gharbi K."/>
            <person name="Hall N."/>
            <person name="Watson M."/>
            <person name="Adriaenssens E.M."/>
            <person name="Foster-Nyarko E."/>
            <person name="Jarju S."/>
            <person name="Secka A."/>
            <person name="Antonio M."/>
            <person name="Oren A."/>
            <person name="Chaudhuri R.R."/>
            <person name="La Ragione R."/>
            <person name="Hildebrand F."/>
            <person name="Pallen M.J."/>
        </authorList>
    </citation>
    <scope>NUCLEOTIDE SEQUENCE</scope>
    <source>
        <strain evidence="1">CHK152-2871</strain>
    </source>
</reference>
<sequence>MHKLFNSLKMKYDALLFRQLNDTKSPLRDFKIKIETKCLVLSPYPGCETIGMGGLIAQYPKNFEVLSLTNGSSLIKNVSRIEATNIKREQFHQVMKLARVRGYKIFDINSGELKNEYKKFSKIDISEADFIFIPNPLCCDSDTVALVEHFRKILKTNEYKKTLQIYFWEDKTTLSNINYCANITNITSVKKEMLEKYYPNNERLISAVMGLNKFRALEVNADYAECFCCLCAKDFLNFPLFQN</sequence>
<evidence type="ECO:0000313" key="1">
    <source>
        <dbReference type="EMBL" id="HIS74494.1"/>
    </source>
</evidence>
<dbReference type="EMBL" id="DVJQ01000048">
    <property type="protein sequence ID" value="HIS74494.1"/>
    <property type="molecule type" value="Genomic_DNA"/>
</dbReference>
<proteinExistence type="predicted"/>
<comment type="caution">
    <text evidence="1">The sequence shown here is derived from an EMBL/GenBank/DDBJ whole genome shotgun (WGS) entry which is preliminary data.</text>
</comment>